<organism evidence="2 3">
    <name type="scientific">Fimbriiglobus ruber</name>
    <dbReference type="NCBI Taxonomy" id="1908690"/>
    <lineage>
        <taxon>Bacteria</taxon>
        <taxon>Pseudomonadati</taxon>
        <taxon>Planctomycetota</taxon>
        <taxon>Planctomycetia</taxon>
        <taxon>Gemmatales</taxon>
        <taxon>Gemmataceae</taxon>
        <taxon>Fimbriiglobus</taxon>
    </lineage>
</organism>
<dbReference type="OrthoDB" id="267850at2"/>
<evidence type="ECO:0000313" key="2">
    <source>
        <dbReference type="EMBL" id="OWK46685.1"/>
    </source>
</evidence>
<gene>
    <name evidence="2" type="ORF">FRUB_00384</name>
</gene>
<dbReference type="RefSeq" id="WP_088251881.1">
    <property type="nucleotide sequence ID" value="NZ_NIDE01000001.1"/>
</dbReference>
<sequence>MVAEVTSLVAKGGDVVTNQTSRGPHFSTRTGEPIVNVTLPVFDDYLLERFDAYVTSYQSVFTRSDQLQRFRAYLRGLLSTGERKNVEAIAAIADLSAAADTDLAQALQHFVSQSPWDVTRLLAFHRRSLARQLADPGAVWVVHDGVFPKKGRHSVGVQRQFARSVGRKLNCQIGVVVSQVGPAGYFPLAARLYLPSHWLRENPEAAEKNVPEPFRRHISKAEIALGLLDALRSEEGRPRAVVAEDGYASLSAFGEGLATRGIAAVSPDSPHAAAALSRTLTGFEWLKDALGLDHFEGRTWHGWHHHVGLVFAAYGFLASENLGLDSPPFAGR</sequence>
<proteinExistence type="predicted"/>
<dbReference type="AlphaFoldDB" id="A0A225EE72"/>
<dbReference type="InterPro" id="IPR038721">
    <property type="entry name" value="IS701-like_DDE_dom"/>
</dbReference>
<name>A0A225EE72_9BACT</name>
<feature type="domain" description="Transposase IS701-like DDE" evidence="1">
    <location>
        <begin position="59"/>
        <end position="265"/>
    </location>
</feature>
<dbReference type="PANTHER" id="PTHR33627:SF1">
    <property type="entry name" value="TRANSPOSASE"/>
    <property type="match status" value="1"/>
</dbReference>
<dbReference type="InterPro" id="IPR039365">
    <property type="entry name" value="IS701-like"/>
</dbReference>
<dbReference type="Pfam" id="PF13546">
    <property type="entry name" value="DDE_5"/>
    <property type="match status" value="1"/>
</dbReference>
<reference evidence="3" key="1">
    <citation type="submission" date="2017-06" db="EMBL/GenBank/DDBJ databases">
        <title>Genome analysis of Fimbriiglobus ruber SP5, the first member of the order Planctomycetales with confirmed chitinolytic capability.</title>
        <authorList>
            <person name="Ravin N.V."/>
            <person name="Rakitin A.L."/>
            <person name="Ivanova A.A."/>
            <person name="Beletsky A.V."/>
            <person name="Kulichevskaya I.S."/>
            <person name="Mardanov A.V."/>
            <person name="Dedysh S.N."/>
        </authorList>
    </citation>
    <scope>NUCLEOTIDE SEQUENCE [LARGE SCALE GENOMIC DNA]</scope>
    <source>
        <strain evidence="3">SP5</strain>
    </source>
</reference>
<dbReference type="Proteomes" id="UP000214646">
    <property type="component" value="Unassembled WGS sequence"/>
</dbReference>
<dbReference type="PANTHER" id="PTHR33627">
    <property type="entry name" value="TRANSPOSASE"/>
    <property type="match status" value="1"/>
</dbReference>
<accession>A0A225EE72</accession>
<evidence type="ECO:0000313" key="3">
    <source>
        <dbReference type="Proteomes" id="UP000214646"/>
    </source>
</evidence>
<protein>
    <submittedName>
        <fullName evidence="2">Mobile element protein</fullName>
    </submittedName>
</protein>
<dbReference type="EMBL" id="NIDE01000001">
    <property type="protein sequence ID" value="OWK46685.1"/>
    <property type="molecule type" value="Genomic_DNA"/>
</dbReference>
<keyword evidence="3" id="KW-1185">Reference proteome</keyword>
<evidence type="ECO:0000259" key="1">
    <source>
        <dbReference type="Pfam" id="PF13546"/>
    </source>
</evidence>
<comment type="caution">
    <text evidence="2">The sequence shown here is derived from an EMBL/GenBank/DDBJ whole genome shotgun (WGS) entry which is preliminary data.</text>
</comment>